<dbReference type="PANTHER" id="PTHR30535:SF34">
    <property type="entry name" value="MOLYBDATE-BINDING PROTEIN MOLA"/>
    <property type="match status" value="1"/>
</dbReference>
<accession>A0A098E886</accession>
<reference evidence="3" key="1">
    <citation type="submission" date="2014-09" db="EMBL/GenBank/DDBJ databases">
        <authorList>
            <person name="Probst J Alexander"/>
        </authorList>
    </citation>
    <scope>NUCLEOTIDE SEQUENCE</scope>
</reference>
<dbReference type="InterPro" id="IPR002491">
    <property type="entry name" value="ABC_transptr_periplasmic_BD"/>
</dbReference>
<protein>
    <submittedName>
        <fullName evidence="3">Putative periplasmic binding protein</fullName>
    </submittedName>
</protein>
<gene>
    <name evidence="3" type="ORF">MSIBF_A1660025</name>
</gene>
<dbReference type="SUPFAM" id="SSF53807">
    <property type="entry name" value="Helical backbone' metal receptor"/>
    <property type="match status" value="1"/>
</dbReference>
<name>A0A098E886_9ZZZZ</name>
<dbReference type="AlphaFoldDB" id="A0A098E886"/>
<dbReference type="Pfam" id="PF01497">
    <property type="entry name" value="Peripla_BP_2"/>
    <property type="match status" value="1"/>
</dbReference>
<evidence type="ECO:0000256" key="1">
    <source>
        <dbReference type="SAM" id="Phobius"/>
    </source>
</evidence>
<dbReference type="PROSITE" id="PS50983">
    <property type="entry name" value="FE_B12_PBP"/>
    <property type="match status" value="1"/>
</dbReference>
<dbReference type="EMBL" id="CCXY01000075">
    <property type="protein sequence ID" value="CEG11739.1"/>
    <property type="molecule type" value="Genomic_DNA"/>
</dbReference>
<dbReference type="Gene3D" id="3.40.50.1980">
    <property type="entry name" value="Nitrogenase molybdenum iron protein domain"/>
    <property type="match status" value="2"/>
</dbReference>
<dbReference type="GO" id="GO:0071281">
    <property type="term" value="P:cellular response to iron ion"/>
    <property type="evidence" value="ECO:0007669"/>
    <property type="project" value="TreeGrafter"/>
</dbReference>
<dbReference type="PANTHER" id="PTHR30535">
    <property type="entry name" value="VITAMIN B12-BINDING PROTEIN"/>
    <property type="match status" value="1"/>
</dbReference>
<keyword evidence="1" id="KW-1133">Transmembrane helix</keyword>
<proteinExistence type="predicted"/>
<dbReference type="PROSITE" id="PS51257">
    <property type="entry name" value="PROKAR_LIPOPROTEIN"/>
    <property type="match status" value="1"/>
</dbReference>
<organism evidence="3">
    <name type="scientific">groundwater metagenome</name>
    <dbReference type="NCBI Taxonomy" id="717931"/>
    <lineage>
        <taxon>unclassified sequences</taxon>
        <taxon>metagenomes</taxon>
        <taxon>ecological metagenomes</taxon>
    </lineage>
</organism>
<dbReference type="InterPro" id="IPR050902">
    <property type="entry name" value="ABC_Transporter_SBP"/>
</dbReference>
<feature type="transmembrane region" description="Helical" evidence="1">
    <location>
        <begin position="12"/>
        <end position="33"/>
    </location>
</feature>
<feature type="domain" description="Fe/B12 periplasmic-binding" evidence="2">
    <location>
        <begin position="70"/>
        <end position="335"/>
    </location>
</feature>
<evidence type="ECO:0000259" key="2">
    <source>
        <dbReference type="PROSITE" id="PS50983"/>
    </source>
</evidence>
<sequence length="336" mass="38088">MKKINKNKVKGKLDVLFIGAVIAAIIGIVVFSGCIGEPQKEQKSAIAKKETKTYTDDLNRTVEIPKNPERIVVIATADIEILFAINASDKIIGRPNFQKYPLEALKIDDIGGMYPLNLEKIMDKNPDLILITMTFQEKYIKQVEQLGSYNLTVLAFNYPNTIDDIINHITDIGEVVGKENEANDLTENITFRINKITMLTNELNESQKPGVYREWIYESNKGSTVGRTARDNELIIMAGGKNIFGDVKKSSFEANFEEVIIKNPKVIIITANLDKFKLDELKDVIKSRPGWENIDAVKNNRICIVEDQITWANPRLIRGLEEFTKCIHPELFENEK</sequence>
<keyword evidence="1" id="KW-0812">Transmembrane</keyword>
<evidence type="ECO:0000313" key="3">
    <source>
        <dbReference type="EMBL" id="CEG11739.1"/>
    </source>
</evidence>
<keyword evidence="1" id="KW-0472">Membrane</keyword>